<dbReference type="EMBL" id="CADCVB010000144">
    <property type="protein sequence ID" value="CAA9437082.1"/>
    <property type="molecule type" value="Genomic_DNA"/>
</dbReference>
<feature type="region of interest" description="Disordered" evidence="1">
    <location>
        <begin position="1"/>
        <end position="127"/>
    </location>
</feature>
<protein>
    <submittedName>
        <fullName evidence="2">Transcriptional regulator, PadR family</fullName>
    </submittedName>
</protein>
<gene>
    <name evidence="2" type="ORF">AVDCRST_MAG78-2117</name>
</gene>
<accession>A0A6J4Q7P2</accession>
<feature type="compositionally biased region" description="Basic and acidic residues" evidence="1">
    <location>
        <begin position="8"/>
        <end position="20"/>
    </location>
</feature>
<feature type="non-terminal residue" evidence="2">
    <location>
        <position position="1"/>
    </location>
</feature>
<sequence>DQQGLDSRVLDPDRPGDPGRRGQLRLRHPQASSGAVRRAYGVDGRDALPCSASARASRPRRIAVGSCGERPPSQVLPDHVSGPGSARRGTQAVAGSGRDAAGHLAGAPHSPPGKPPGVSRATSTGGL</sequence>
<feature type="non-terminal residue" evidence="2">
    <location>
        <position position="127"/>
    </location>
</feature>
<dbReference type="AlphaFoldDB" id="A0A6J4Q7P2"/>
<evidence type="ECO:0000256" key="1">
    <source>
        <dbReference type="SAM" id="MobiDB-lite"/>
    </source>
</evidence>
<reference evidence="2" key="1">
    <citation type="submission" date="2020-02" db="EMBL/GenBank/DDBJ databases">
        <authorList>
            <person name="Meier V. D."/>
        </authorList>
    </citation>
    <scope>NUCLEOTIDE SEQUENCE</scope>
    <source>
        <strain evidence="2">AVDCRST_MAG78</strain>
    </source>
</reference>
<evidence type="ECO:0000313" key="2">
    <source>
        <dbReference type="EMBL" id="CAA9437082.1"/>
    </source>
</evidence>
<name>A0A6J4Q7P2_9ACTN</name>
<organism evidence="2">
    <name type="scientific">uncultured Rubrobacteraceae bacterium</name>
    <dbReference type="NCBI Taxonomy" id="349277"/>
    <lineage>
        <taxon>Bacteria</taxon>
        <taxon>Bacillati</taxon>
        <taxon>Actinomycetota</taxon>
        <taxon>Rubrobacteria</taxon>
        <taxon>Rubrobacterales</taxon>
        <taxon>Rubrobacteraceae</taxon>
        <taxon>environmental samples</taxon>
    </lineage>
</organism>
<proteinExistence type="predicted"/>